<dbReference type="InterPro" id="IPR016181">
    <property type="entry name" value="Acyl_CoA_acyltransferase"/>
</dbReference>
<feature type="domain" description="N-acetyltransferase" evidence="5">
    <location>
        <begin position="12"/>
        <end position="151"/>
    </location>
</feature>
<evidence type="ECO:0000313" key="6">
    <source>
        <dbReference type="EMBL" id="MFI7586597.1"/>
    </source>
</evidence>
<feature type="domain" description="N-acetyltransferase" evidence="5">
    <location>
        <begin position="158"/>
        <end position="300"/>
    </location>
</feature>
<feature type="binding site" evidence="4">
    <location>
        <position position="185"/>
    </location>
    <ligand>
        <name>1D-myo-inositol 2-(L-cysteinylamino)-2-deoxy-alpha-D-glucopyranoside</name>
        <dbReference type="ChEBI" id="CHEBI:58887"/>
    </ligand>
</feature>
<dbReference type="RefSeq" id="WP_398276523.1">
    <property type="nucleotide sequence ID" value="NZ_JBITLV010000001.1"/>
</dbReference>
<evidence type="ECO:0000256" key="3">
    <source>
        <dbReference type="ARBA" id="ARBA00023315"/>
    </source>
</evidence>
<keyword evidence="7" id="KW-1185">Reference proteome</keyword>
<comment type="caution">
    <text evidence="4">Lacks conserved residue(s) required for the propagation of feature annotation.</text>
</comment>
<comment type="subunit">
    <text evidence="4">Monomer.</text>
</comment>
<evidence type="ECO:0000256" key="2">
    <source>
        <dbReference type="ARBA" id="ARBA00022737"/>
    </source>
</evidence>
<dbReference type="HAMAP" id="MF_01698">
    <property type="entry name" value="MshD"/>
    <property type="match status" value="1"/>
</dbReference>
<dbReference type="SUPFAM" id="SSF55729">
    <property type="entry name" value="Acyl-CoA N-acyltransferases (Nat)"/>
    <property type="match status" value="2"/>
</dbReference>
<dbReference type="InterPro" id="IPR000182">
    <property type="entry name" value="GNAT_dom"/>
</dbReference>
<comment type="similarity">
    <text evidence="4">Belongs to the acetyltransferase family. MshD subfamily.</text>
</comment>
<dbReference type="GO" id="GO:0035447">
    <property type="term" value="F:mycothiol synthase activity"/>
    <property type="evidence" value="ECO:0007669"/>
    <property type="project" value="UniProtKB-EC"/>
</dbReference>
<feature type="binding site" evidence="4">
    <location>
        <position position="270"/>
    </location>
    <ligand>
        <name>1D-myo-inositol 2-(L-cysteinylamino)-2-deoxy-alpha-D-glucopyranoside</name>
        <dbReference type="ChEBI" id="CHEBI:58887"/>
    </ligand>
</feature>
<proteinExistence type="inferred from homology"/>
<evidence type="ECO:0000313" key="7">
    <source>
        <dbReference type="Proteomes" id="UP001612915"/>
    </source>
</evidence>
<keyword evidence="1 4" id="KW-0808">Transferase</keyword>
<keyword evidence="3 4" id="KW-0012">Acyltransferase</keyword>
<keyword evidence="2 4" id="KW-0677">Repeat</keyword>
<feature type="binding site" evidence="4">
    <location>
        <begin position="236"/>
        <end position="238"/>
    </location>
    <ligand>
        <name>acetyl-CoA</name>
        <dbReference type="ChEBI" id="CHEBI:57288"/>
        <label>2</label>
    </ligand>
</feature>
<feature type="binding site" evidence="4">
    <location>
        <position position="224"/>
    </location>
    <ligand>
        <name>1D-myo-inositol 2-(L-cysteinylamino)-2-deoxy-alpha-D-glucopyranoside</name>
        <dbReference type="ChEBI" id="CHEBI:58887"/>
    </ligand>
</feature>
<evidence type="ECO:0000259" key="5">
    <source>
        <dbReference type="PROSITE" id="PS51186"/>
    </source>
</evidence>
<dbReference type="Pfam" id="PF13508">
    <property type="entry name" value="Acetyltransf_7"/>
    <property type="match status" value="1"/>
</dbReference>
<dbReference type="PROSITE" id="PS51186">
    <property type="entry name" value="GNAT"/>
    <property type="match status" value="2"/>
</dbReference>
<sequence>MATLAGVTVEAPEFLDDDNRAAARAVQSASAAADGYEPFSEEVTLRWAAAQPADGEHHLVTRDAQGLVTGYGHLAPSGTAEFAVPPEHRRQGYGTSMLAALEELAAEGGNPLRVWSHGDHPGARGLAAAAGLGVVRELLQLGRELDAPPAPADLPAGVILRTFEPGVDDAAWLAVNARAFASHPEQGRMTQADLDARKATDWFDPAGFLVAERDGRMLGFHWTKVPGDGTGEVYVLGVDPDAQGTGLGGALLRAGLHSLYDKGIRTVTLYVEGDNDPALALYRRLEFTRTHADVMYGRNA</sequence>
<evidence type="ECO:0000256" key="1">
    <source>
        <dbReference type="ARBA" id="ARBA00022679"/>
    </source>
</evidence>
<organism evidence="6 7">
    <name type="scientific">Spongisporangium articulatum</name>
    <dbReference type="NCBI Taxonomy" id="3362603"/>
    <lineage>
        <taxon>Bacteria</taxon>
        <taxon>Bacillati</taxon>
        <taxon>Actinomycetota</taxon>
        <taxon>Actinomycetes</taxon>
        <taxon>Kineosporiales</taxon>
        <taxon>Kineosporiaceae</taxon>
        <taxon>Spongisporangium</taxon>
    </lineage>
</organism>
<dbReference type="InterPro" id="IPR017813">
    <property type="entry name" value="Mycothiol_AcTrfase"/>
</dbReference>
<reference evidence="6 7" key="1">
    <citation type="submission" date="2024-10" db="EMBL/GenBank/DDBJ databases">
        <title>The Natural Products Discovery Center: Release of the First 8490 Sequenced Strains for Exploring Actinobacteria Biosynthetic Diversity.</title>
        <authorList>
            <person name="Kalkreuter E."/>
            <person name="Kautsar S.A."/>
            <person name="Yang D."/>
            <person name="Bader C.D."/>
            <person name="Teijaro C.N."/>
            <person name="Fluegel L."/>
            <person name="Davis C.M."/>
            <person name="Simpson J.R."/>
            <person name="Lauterbach L."/>
            <person name="Steele A.D."/>
            <person name="Gui C."/>
            <person name="Meng S."/>
            <person name="Li G."/>
            <person name="Viehrig K."/>
            <person name="Ye F."/>
            <person name="Su P."/>
            <person name="Kiefer A.F."/>
            <person name="Nichols A."/>
            <person name="Cepeda A.J."/>
            <person name="Yan W."/>
            <person name="Fan B."/>
            <person name="Jiang Y."/>
            <person name="Adhikari A."/>
            <person name="Zheng C.-J."/>
            <person name="Schuster L."/>
            <person name="Cowan T.M."/>
            <person name="Smanski M.J."/>
            <person name="Chevrette M.G."/>
            <person name="De Carvalho L.P.S."/>
            <person name="Shen B."/>
        </authorList>
    </citation>
    <scope>NUCLEOTIDE SEQUENCE [LARGE SCALE GENOMIC DNA]</scope>
    <source>
        <strain evidence="6 7">NPDC049639</strain>
    </source>
</reference>
<accession>A0ABW8AKS7</accession>
<dbReference type="InterPro" id="IPR050832">
    <property type="entry name" value="Bact_Acetyltransf"/>
</dbReference>
<dbReference type="EMBL" id="JBITLV010000001">
    <property type="protein sequence ID" value="MFI7586597.1"/>
    <property type="molecule type" value="Genomic_DNA"/>
</dbReference>
<dbReference type="CDD" id="cd04301">
    <property type="entry name" value="NAT_SF"/>
    <property type="match status" value="1"/>
</dbReference>
<dbReference type="EC" id="2.3.1.189" evidence="4"/>
<name>A0ABW8AKS7_9ACTN</name>
<comment type="catalytic activity">
    <reaction evidence="4">
        <text>1D-myo-inositol 2-(L-cysteinylamino)-2-deoxy-alpha-D-glucopyranoside + acetyl-CoA = mycothiol + CoA + H(+)</text>
        <dbReference type="Rhea" id="RHEA:26172"/>
        <dbReference type="ChEBI" id="CHEBI:15378"/>
        <dbReference type="ChEBI" id="CHEBI:16768"/>
        <dbReference type="ChEBI" id="CHEBI:57287"/>
        <dbReference type="ChEBI" id="CHEBI:57288"/>
        <dbReference type="ChEBI" id="CHEBI:58887"/>
        <dbReference type="EC" id="2.3.1.189"/>
    </reaction>
</comment>
<protein>
    <recommendedName>
        <fullName evidence="4">Mycothiol acetyltransferase</fullName>
        <shortName evidence="4">MSH acetyltransferase</shortName>
        <ecNumber evidence="4">2.3.1.189</ecNumber>
    </recommendedName>
    <alternativeName>
        <fullName evidence="4">Mycothiol synthase</fullName>
    </alternativeName>
</protein>
<dbReference type="Pfam" id="PF00583">
    <property type="entry name" value="Acetyltransf_1"/>
    <property type="match status" value="1"/>
</dbReference>
<feature type="binding site" evidence="4">
    <location>
        <position position="41"/>
    </location>
    <ligand>
        <name>1D-myo-inositol 2-(L-cysteinylamino)-2-deoxy-alpha-D-glucopyranoside</name>
        <dbReference type="ChEBI" id="CHEBI:58887"/>
    </ligand>
</feature>
<feature type="binding site" evidence="4">
    <location>
        <position position="232"/>
    </location>
    <ligand>
        <name>1D-myo-inositol 2-(L-cysteinylamino)-2-deoxy-alpha-D-glucopyranoside</name>
        <dbReference type="ChEBI" id="CHEBI:58887"/>
    </ligand>
</feature>
<comment type="function">
    <text evidence="4">Catalyzes the transfer of acetyl from acetyl-CoA to desacetylmycothiol (Cys-GlcN-Ins) to form mycothiol.</text>
</comment>
<gene>
    <name evidence="4 6" type="primary">mshD</name>
    <name evidence="6" type="ORF">ACIB24_05930</name>
</gene>
<dbReference type="NCBIfam" id="TIGR03448">
    <property type="entry name" value="mycothiol_MshD"/>
    <property type="match status" value="1"/>
</dbReference>
<dbReference type="PIRSF" id="PIRSF021524">
    <property type="entry name" value="MSH_acetyltransferase"/>
    <property type="match status" value="1"/>
</dbReference>
<evidence type="ECO:0000256" key="4">
    <source>
        <dbReference type="HAMAP-Rule" id="MF_01698"/>
    </source>
</evidence>
<feature type="binding site" evidence="4">
    <location>
        <begin position="90"/>
        <end position="95"/>
    </location>
    <ligand>
        <name>acetyl-CoA</name>
        <dbReference type="ChEBI" id="CHEBI:57288"/>
        <label>1</label>
    </ligand>
</feature>
<dbReference type="PANTHER" id="PTHR43877">
    <property type="entry name" value="AMINOALKYLPHOSPHONATE N-ACETYLTRANSFERASE-RELATED-RELATED"/>
    <property type="match status" value="1"/>
</dbReference>
<dbReference type="Gene3D" id="3.40.630.30">
    <property type="match status" value="1"/>
</dbReference>
<comment type="caution">
    <text evidence="6">The sequence shown here is derived from an EMBL/GenBank/DDBJ whole genome shotgun (WGS) entry which is preliminary data.</text>
</comment>
<dbReference type="Proteomes" id="UP001612915">
    <property type="component" value="Unassembled WGS sequence"/>
</dbReference>